<accession>A0A5B7HQR1</accession>
<keyword evidence="2" id="KW-1185">Reference proteome</keyword>
<gene>
    <name evidence="1" type="ORF">E2C01_067958</name>
</gene>
<protein>
    <submittedName>
        <fullName evidence="1">Uncharacterized protein</fullName>
    </submittedName>
</protein>
<reference evidence="1 2" key="1">
    <citation type="submission" date="2019-05" db="EMBL/GenBank/DDBJ databases">
        <title>Another draft genome of Portunus trituberculatus and its Hox gene families provides insights of decapod evolution.</title>
        <authorList>
            <person name="Jeong J.-H."/>
            <person name="Song I."/>
            <person name="Kim S."/>
            <person name="Choi T."/>
            <person name="Kim D."/>
            <person name="Ryu S."/>
            <person name="Kim W."/>
        </authorList>
    </citation>
    <scope>NUCLEOTIDE SEQUENCE [LARGE SCALE GENOMIC DNA]</scope>
    <source>
        <tissue evidence="1">Muscle</tissue>
    </source>
</reference>
<sequence length="80" mass="9095">MNVLNYSWLTWVGDEHSLSSNHQLFGPLPRCICLQGQGLKVPVKLCLFCTADLLLCVLETSHVISNFKYQNNSVTIQPMW</sequence>
<organism evidence="1 2">
    <name type="scientific">Portunus trituberculatus</name>
    <name type="common">Swimming crab</name>
    <name type="synonym">Neptunus trituberculatus</name>
    <dbReference type="NCBI Taxonomy" id="210409"/>
    <lineage>
        <taxon>Eukaryota</taxon>
        <taxon>Metazoa</taxon>
        <taxon>Ecdysozoa</taxon>
        <taxon>Arthropoda</taxon>
        <taxon>Crustacea</taxon>
        <taxon>Multicrustacea</taxon>
        <taxon>Malacostraca</taxon>
        <taxon>Eumalacostraca</taxon>
        <taxon>Eucarida</taxon>
        <taxon>Decapoda</taxon>
        <taxon>Pleocyemata</taxon>
        <taxon>Brachyura</taxon>
        <taxon>Eubrachyura</taxon>
        <taxon>Portunoidea</taxon>
        <taxon>Portunidae</taxon>
        <taxon>Portuninae</taxon>
        <taxon>Portunus</taxon>
    </lineage>
</organism>
<evidence type="ECO:0000313" key="1">
    <source>
        <dbReference type="EMBL" id="MPC73622.1"/>
    </source>
</evidence>
<evidence type="ECO:0000313" key="2">
    <source>
        <dbReference type="Proteomes" id="UP000324222"/>
    </source>
</evidence>
<dbReference type="Proteomes" id="UP000324222">
    <property type="component" value="Unassembled WGS sequence"/>
</dbReference>
<dbReference type="AlphaFoldDB" id="A0A5B7HQR1"/>
<comment type="caution">
    <text evidence="1">The sequence shown here is derived from an EMBL/GenBank/DDBJ whole genome shotgun (WGS) entry which is preliminary data.</text>
</comment>
<name>A0A5B7HQR1_PORTR</name>
<dbReference type="EMBL" id="VSRR010037175">
    <property type="protein sequence ID" value="MPC73622.1"/>
    <property type="molecule type" value="Genomic_DNA"/>
</dbReference>
<proteinExistence type="predicted"/>